<dbReference type="Proteomes" id="UP000835052">
    <property type="component" value="Unassembled WGS sequence"/>
</dbReference>
<proteinExistence type="predicted"/>
<organism evidence="1 2">
    <name type="scientific">Caenorhabditis auriculariae</name>
    <dbReference type="NCBI Taxonomy" id="2777116"/>
    <lineage>
        <taxon>Eukaryota</taxon>
        <taxon>Metazoa</taxon>
        <taxon>Ecdysozoa</taxon>
        <taxon>Nematoda</taxon>
        <taxon>Chromadorea</taxon>
        <taxon>Rhabditida</taxon>
        <taxon>Rhabditina</taxon>
        <taxon>Rhabditomorpha</taxon>
        <taxon>Rhabditoidea</taxon>
        <taxon>Rhabditidae</taxon>
        <taxon>Peloderinae</taxon>
        <taxon>Caenorhabditis</taxon>
    </lineage>
</organism>
<accession>A0A8S1HMI4</accession>
<comment type="caution">
    <text evidence="1">The sequence shown here is derived from an EMBL/GenBank/DDBJ whole genome shotgun (WGS) entry which is preliminary data.</text>
</comment>
<name>A0A8S1HMI4_9PELO</name>
<dbReference type="EMBL" id="CAJGYM010000073">
    <property type="protein sequence ID" value="CAD6196492.1"/>
    <property type="molecule type" value="Genomic_DNA"/>
</dbReference>
<sequence>MSSSTLSWKFMASAYSLAIKDMAKDLESNLAGEYSLLNLEKGLEQTIGSRSSRYELTLSCPARKITKIYSNVQLPAITSITNLYRLMREDIPERDEFSTSFDIVAIGTTPYIDALATEIPDKFQALFVYDKTATPETVKTLASKAQIPVIHLLTTSKSTALVDDFSKHVEQAARDETETSLHEDHAKLIRRAFKNLTKPISGVRCNVHLPKVSRFASGRRTLLRL</sequence>
<protein>
    <submittedName>
        <fullName evidence="1">Uncharacterized protein</fullName>
    </submittedName>
</protein>
<dbReference type="AlphaFoldDB" id="A0A8S1HMI4"/>
<gene>
    <name evidence="1" type="ORF">CAUJ_LOCUS12406</name>
</gene>
<keyword evidence="2" id="KW-1185">Reference proteome</keyword>
<evidence type="ECO:0000313" key="2">
    <source>
        <dbReference type="Proteomes" id="UP000835052"/>
    </source>
</evidence>
<reference evidence="1" key="1">
    <citation type="submission" date="2020-10" db="EMBL/GenBank/DDBJ databases">
        <authorList>
            <person name="Kikuchi T."/>
        </authorList>
    </citation>
    <scope>NUCLEOTIDE SEQUENCE</scope>
    <source>
        <strain evidence="1">NKZ352</strain>
    </source>
</reference>
<evidence type="ECO:0000313" key="1">
    <source>
        <dbReference type="EMBL" id="CAD6196492.1"/>
    </source>
</evidence>